<evidence type="ECO:0000313" key="2">
    <source>
        <dbReference type="Proteomes" id="UP000269721"/>
    </source>
</evidence>
<name>A0A4P9W2F8_9FUNG</name>
<accession>A0A4P9W2F8</accession>
<protein>
    <submittedName>
        <fullName evidence="1">Uncharacterized protein</fullName>
    </submittedName>
</protein>
<dbReference type="AlphaFoldDB" id="A0A4P9W2F8"/>
<reference evidence="2" key="1">
    <citation type="journal article" date="2018" name="Nat. Microbiol.">
        <title>Leveraging single-cell genomics to expand the fungal tree of life.</title>
        <authorList>
            <person name="Ahrendt S.R."/>
            <person name="Quandt C.A."/>
            <person name="Ciobanu D."/>
            <person name="Clum A."/>
            <person name="Salamov A."/>
            <person name="Andreopoulos B."/>
            <person name="Cheng J.F."/>
            <person name="Woyke T."/>
            <person name="Pelin A."/>
            <person name="Henrissat B."/>
            <person name="Reynolds N.K."/>
            <person name="Benny G.L."/>
            <person name="Smith M.E."/>
            <person name="James T.Y."/>
            <person name="Grigoriev I.V."/>
        </authorList>
    </citation>
    <scope>NUCLEOTIDE SEQUENCE [LARGE SCALE GENOMIC DNA]</scope>
</reference>
<gene>
    <name evidence="1" type="ORF">BDK51DRAFT_52653</name>
</gene>
<dbReference type="Proteomes" id="UP000269721">
    <property type="component" value="Unassembled WGS sequence"/>
</dbReference>
<organism evidence="1 2">
    <name type="scientific">Blyttiomyces helicus</name>
    <dbReference type="NCBI Taxonomy" id="388810"/>
    <lineage>
        <taxon>Eukaryota</taxon>
        <taxon>Fungi</taxon>
        <taxon>Fungi incertae sedis</taxon>
        <taxon>Chytridiomycota</taxon>
        <taxon>Chytridiomycota incertae sedis</taxon>
        <taxon>Chytridiomycetes</taxon>
        <taxon>Chytridiomycetes incertae sedis</taxon>
        <taxon>Blyttiomyces</taxon>
    </lineage>
</organism>
<evidence type="ECO:0000313" key="1">
    <source>
        <dbReference type="EMBL" id="RKO85353.1"/>
    </source>
</evidence>
<proteinExistence type="predicted"/>
<keyword evidence="2" id="KW-1185">Reference proteome</keyword>
<sequence>MQKDLHGGRRLGQADWGRDMASVSTGLDIGDILRADPPASRAAASVRLQERETAVWPQPAGSLAIAIWASMYLECSGYTGEGVRDLFTCVAEVGAQSVKDIQERNAGPVASRTWLRKIINLLKN</sequence>
<dbReference type="EMBL" id="KZ999163">
    <property type="protein sequence ID" value="RKO85353.1"/>
    <property type="molecule type" value="Genomic_DNA"/>
</dbReference>